<dbReference type="PROSITE" id="PS51123">
    <property type="entry name" value="OMPA_2"/>
    <property type="match status" value="1"/>
</dbReference>
<accession>A0A8G2BK17</accession>
<evidence type="ECO:0000313" key="7">
    <source>
        <dbReference type="Proteomes" id="UP000198615"/>
    </source>
</evidence>
<gene>
    <name evidence="6" type="ORF">SAMN05660686_03500</name>
</gene>
<dbReference type="Proteomes" id="UP000198615">
    <property type="component" value="Unassembled WGS sequence"/>
</dbReference>
<name>A0A8G2BK17_9PROT</name>
<dbReference type="Pfam" id="PF00691">
    <property type="entry name" value="OmpA"/>
    <property type="match status" value="1"/>
</dbReference>
<dbReference type="PANTHER" id="PTHR30329">
    <property type="entry name" value="STATOR ELEMENT OF FLAGELLAR MOTOR COMPLEX"/>
    <property type="match status" value="1"/>
</dbReference>
<dbReference type="InterPro" id="IPR050330">
    <property type="entry name" value="Bact_OuterMem_StrucFunc"/>
</dbReference>
<proteinExistence type="predicted"/>
<dbReference type="PRINTS" id="PR01021">
    <property type="entry name" value="OMPADOMAIN"/>
</dbReference>
<comment type="subcellular location">
    <subcellularLocation>
        <location evidence="1">Cell outer membrane</location>
    </subcellularLocation>
</comment>
<comment type="caution">
    <text evidence="6">The sequence shown here is derived from an EMBL/GenBank/DDBJ whole genome shotgun (WGS) entry which is preliminary data.</text>
</comment>
<keyword evidence="7" id="KW-1185">Reference proteome</keyword>
<reference evidence="6 7" key="1">
    <citation type="submission" date="2016-10" db="EMBL/GenBank/DDBJ databases">
        <authorList>
            <person name="Varghese N."/>
            <person name="Submissions S."/>
        </authorList>
    </citation>
    <scope>NUCLEOTIDE SEQUENCE [LARGE SCALE GENOMIC DNA]</scope>
    <source>
        <strain evidence="6 7">DSM 18839</strain>
    </source>
</reference>
<evidence type="ECO:0000256" key="4">
    <source>
        <dbReference type="PROSITE-ProRule" id="PRU00473"/>
    </source>
</evidence>
<dbReference type="RefSeq" id="WP_175474269.1">
    <property type="nucleotide sequence ID" value="NZ_FNBW01000011.1"/>
</dbReference>
<dbReference type="PANTHER" id="PTHR30329:SF21">
    <property type="entry name" value="LIPOPROTEIN YIAD-RELATED"/>
    <property type="match status" value="1"/>
</dbReference>
<keyword evidence="2 4" id="KW-0472">Membrane</keyword>
<dbReference type="InterPro" id="IPR036737">
    <property type="entry name" value="OmpA-like_sf"/>
</dbReference>
<evidence type="ECO:0000256" key="1">
    <source>
        <dbReference type="ARBA" id="ARBA00004442"/>
    </source>
</evidence>
<dbReference type="InterPro" id="IPR006665">
    <property type="entry name" value="OmpA-like"/>
</dbReference>
<evidence type="ECO:0000313" key="6">
    <source>
        <dbReference type="EMBL" id="SDG14687.1"/>
    </source>
</evidence>
<protein>
    <submittedName>
        <fullName evidence="6">OmpA-OmpF porin, OOP family</fullName>
    </submittedName>
</protein>
<dbReference type="InterPro" id="IPR006664">
    <property type="entry name" value="OMP_bac"/>
</dbReference>
<evidence type="ECO:0000256" key="3">
    <source>
        <dbReference type="ARBA" id="ARBA00023237"/>
    </source>
</evidence>
<dbReference type="SUPFAM" id="SSF103088">
    <property type="entry name" value="OmpA-like"/>
    <property type="match status" value="1"/>
</dbReference>
<keyword evidence="3" id="KW-0998">Cell outer membrane</keyword>
<evidence type="ECO:0000256" key="2">
    <source>
        <dbReference type="ARBA" id="ARBA00023136"/>
    </source>
</evidence>
<organism evidence="6 7">
    <name type="scientific">Thalassobaculum litoreum DSM 18839</name>
    <dbReference type="NCBI Taxonomy" id="1123362"/>
    <lineage>
        <taxon>Bacteria</taxon>
        <taxon>Pseudomonadati</taxon>
        <taxon>Pseudomonadota</taxon>
        <taxon>Alphaproteobacteria</taxon>
        <taxon>Rhodospirillales</taxon>
        <taxon>Thalassobaculaceae</taxon>
        <taxon>Thalassobaculum</taxon>
    </lineage>
</organism>
<dbReference type="CDD" id="cd07185">
    <property type="entry name" value="OmpA_C-like"/>
    <property type="match status" value="1"/>
</dbReference>
<sequence>MTIKTLLRRSTPIVLAGLISTPVAAGLIYNDVAEIRDRAPAGNTFNAQLVQEYKKIALFEADEMYDWVDAENHATKGNMAAEGKTPLPYIPAEWNIATQTELRELELARAELVTILDDGARMSAPREAAVAQAKYDCWVEQQEEGHQPTHIAACRDAYLAALDDLKAAVAPEPVKTTAVVQDEIARETVYFEFDKSTITGQAQAKIDSFVAEMKQIQPVVTLYIAGHADTTGPNDYNVDLSRDRAASVRAELERQGMNVGDYSDLEVEAEGETDLAVPTADGVREPRNRRVEIIAHGQVTKVIDQTAAVSK</sequence>
<feature type="domain" description="OmpA-like" evidence="5">
    <location>
        <begin position="178"/>
        <end position="299"/>
    </location>
</feature>
<dbReference type="Gene3D" id="3.30.1330.60">
    <property type="entry name" value="OmpA-like domain"/>
    <property type="match status" value="1"/>
</dbReference>
<dbReference type="EMBL" id="FNBW01000011">
    <property type="protein sequence ID" value="SDG14687.1"/>
    <property type="molecule type" value="Genomic_DNA"/>
</dbReference>
<dbReference type="AlphaFoldDB" id="A0A8G2BK17"/>
<dbReference type="GO" id="GO:0009279">
    <property type="term" value="C:cell outer membrane"/>
    <property type="evidence" value="ECO:0007669"/>
    <property type="project" value="UniProtKB-SubCell"/>
</dbReference>
<evidence type="ECO:0000259" key="5">
    <source>
        <dbReference type="PROSITE" id="PS51123"/>
    </source>
</evidence>